<sequence length="273" mass="30442">MADEPRKRPFVLQWRSAVLNSAEPASTKLTLLMLAEYADTRGANALPGMKSLAQLSSQSERTCRRALEDADGKWFTRQPVNVGGQQWRGYVYTLRIPEGADTTTARSRKGAVTVSAAEPERCGHSEPKVRTLTTEGAVTVSDELGSKLGKATRGTRSRAAPKVTFDSWIENHPTPDDVIPADHAVNRFAEKAGIPDAFMDLAWIAFQDRYAGNPKRYADWPRVFHNAVQGDWLKLWRYDQQSSSWVLTTAGYQLQLSEGQQQNRPNRLPVLEA</sequence>
<evidence type="ECO:0000313" key="2">
    <source>
        <dbReference type="Proteomes" id="UP000316471"/>
    </source>
</evidence>
<comment type="caution">
    <text evidence="1">The sequence shown here is derived from an EMBL/GenBank/DDBJ whole genome shotgun (WGS) entry which is preliminary data.</text>
</comment>
<gene>
    <name evidence="1" type="ORF">IP93_01057</name>
</gene>
<dbReference type="OrthoDB" id="8910571at2"/>
<evidence type="ECO:0008006" key="3">
    <source>
        <dbReference type="Google" id="ProtNLM"/>
    </source>
</evidence>
<name>A0A562LYS9_9GAMM</name>
<evidence type="ECO:0000313" key="1">
    <source>
        <dbReference type="EMBL" id="TWI12712.1"/>
    </source>
</evidence>
<protein>
    <recommendedName>
        <fullName evidence="3">Helix-turn-helix protein</fullName>
    </recommendedName>
</protein>
<dbReference type="Proteomes" id="UP000316471">
    <property type="component" value="Unassembled WGS sequence"/>
</dbReference>
<keyword evidence="2" id="KW-1185">Reference proteome</keyword>
<reference evidence="1 2" key="1">
    <citation type="journal article" date="2015" name="Stand. Genomic Sci.">
        <title>Genomic Encyclopedia of Bacterial and Archaeal Type Strains, Phase III: the genomes of soil and plant-associated and newly described type strains.</title>
        <authorList>
            <person name="Whitman W.B."/>
            <person name="Woyke T."/>
            <person name="Klenk H.P."/>
            <person name="Zhou Y."/>
            <person name="Lilburn T.G."/>
            <person name="Beck B.J."/>
            <person name="De Vos P."/>
            <person name="Vandamme P."/>
            <person name="Eisen J.A."/>
            <person name="Garrity G."/>
            <person name="Hugenholtz P."/>
            <person name="Kyrpides N.C."/>
        </authorList>
    </citation>
    <scope>NUCLEOTIDE SEQUENCE [LARGE SCALE GENOMIC DNA]</scope>
    <source>
        <strain evidence="1 2">CGMCC 1.10136</strain>
    </source>
</reference>
<accession>A0A562LYS9</accession>
<dbReference type="AlphaFoldDB" id="A0A562LYS9"/>
<organism evidence="1 2">
    <name type="scientific">Aerolutibacter ruishenii</name>
    <dbReference type="NCBI Taxonomy" id="686800"/>
    <lineage>
        <taxon>Bacteria</taxon>
        <taxon>Pseudomonadati</taxon>
        <taxon>Pseudomonadota</taxon>
        <taxon>Gammaproteobacteria</taxon>
        <taxon>Lysobacterales</taxon>
        <taxon>Lysobacteraceae</taxon>
        <taxon>Aerolutibacter</taxon>
    </lineage>
</organism>
<dbReference type="RefSeq" id="WP_144812930.1">
    <property type="nucleotide sequence ID" value="NZ_VLKP01000003.1"/>
</dbReference>
<proteinExistence type="predicted"/>
<dbReference type="EMBL" id="VLKP01000003">
    <property type="protein sequence ID" value="TWI12712.1"/>
    <property type="molecule type" value="Genomic_DNA"/>
</dbReference>